<dbReference type="Pfam" id="PF02518">
    <property type="entry name" value="HATPase_c"/>
    <property type="match status" value="1"/>
</dbReference>
<dbReference type="OrthoDB" id="9809329at2"/>
<evidence type="ECO:0000313" key="13">
    <source>
        <dbReference type="EMBL" id="SCB38451.1"/>
    </source>
</evidence>
<dbReference type="GO" id="GO:0005886">
    <property type="term" value="C:plasma membrane"/>
    <property type="evidence" value="ECO:0007669"/>
    <property type="project" value="TreeGrafter"/>
</dbReference>
<dbReference type="AlphaFoldDB" id="A0A1C3WEQ1"/>
<accession>A0A1C3WEQ1</accession>
<reference evidence="14" key="1">
    <citation type="submission" date="2016-08" db="EMBL/GenBank/DDBJ databases">
        <authorList>
            <person name="Varghese N."/>
            <person name="Submissions Spin"/>
        </authorList>
    </citation>
    <scope>NUCLEOTIDE SEQUENCE [LARGE SCALE GENOMIC DNA]</scope>
    <source>
        <strain evidence="14">CCBAU 57015</strain>
    </source>
</reference>
<name>A0A1C3WEQ1_9HYPH</name>
<proteinExistence type="predicted"/>
<evidence type="ECO:0000256" key="1">
    <source>
        <dbReference type="ARBA" id="ARBA00000085"/>
    </source>
</evidence>
<dbReference type="SMART" id="SM00388">
    <property type="entry name" value="HisKA"/>
    <property type="match status" value="1"/>
</dbReference>
<dbReference type="EC" id="2.7.13.3" evidence="3"/>
<evidence type="ECO:0000256" key="5">
    <source>
        <dbReference type="ARBA" id="ARBA00022679"/>
    </source>
</evidence>
<keyword evidence="9" id="KW-0902">Two-component regulatory system</keyword>
<evidence type="ECO:0000256" key="2">
    <source>
        <dbReference type="ARBA" id="ARBA00004141"/>
    </source>
</evidence>
<feature type="transmembrane region" description="Helical" evidence="11">
    <location>
        <begin position="156"/>
        <end position="185"/>
    </location>
</feature>
<dbReference type="Gene3D" id="1.10.287.130">
    <property type="match status" value="1"/>
</dbReference>
<evidence type="ECO:0000256" key="4">
    <source>
        <dbReference type="ARBA" id="ARBA00022553"/>
    </source>
</evidence>
<protein>
    <recommendedName>
        <fullName evidence="3">histidine kinase</fullName>
        <ecNumber evidence="3">2.7.13.3</ecNumber>
    </recommendedName>
</protein>
<comment type="catalytic activity">
    <reaction evidence="1">
        <text>ATP + protein L-histidine = ADP + protein N-phospho-L-histidine.</text>
        <dbReference type="EC" id="2.7.13.3"/>
    </reaction>
</comment>
<dbReference type="EMBL" id="FMAC01000017">
    <property type="protein sequence ID" value="SCB38451.1"/>
    <property type="molecule type" value="Genomic_DNA"/>
</dbReference>
<feature type="domain" description="Histidine kinase" evidence="12">
    <location>
        <begin position="247"/>
        <end position="445"/>
    </location>
</feature>
<keyword evidence="10 11" id="KW-0472">Membrane</keyword>
<dbReference type="PRINTS" id="PR00344">
    <property type="entry name" value="BCTRLSENSOR"/>
</dbReference>
<dbReference type="CDD" id="cd00082">
    <property type="entry name" value="HisKA"/>
    <property type="match status" value="1"/>
</dbReference>
<dbReference type="PANTHER" id="PTHR45436:SF15">
    <property type="entry name" value="SENSOR HISTIDINE KINASE CUSS"/>
    <property type="match status" value="1"/>
</dbReference>
<dbReference type="InterPro" id="IPR005467">
    <property type="entry name" value="His_kinase_dom"/>
</dbReference>
<dbReference type="SUPFAM" id="SSF55874">
    <property type="entry name" value="ATPase domain of HSP90 chaperone/DNA topoisomerase II/histidine kinase"/>
    <property type="match status" value="1"/>
</dbReference>
<dbReference type="PROSITE" id="PS50109">
    <property type="entry name" value="HIS_KIN"/>
    <property type="match status" value="1"/>
</dbReference>
<dbReference type="RefSeq" id="WP_075856718.1">
    <property type="nucleotide sequence ID" value="NZ_FMAC01000017.1"/>
</dbReference>
<dbReference type="InterPro" id="IPR036890">
    <property type="entry name" value="HATPase_C_sf"/>
</dbReference>
<dbReference type="Proteomes" id="UP000186228">
    <property type="component" value="Unassembled WGS sequence"/>
</dbReference>
<dbReference type="InterPro" id="IPR003594">
    <property type="entry name" value="HATPase_dom"/>
</dbReference>
<feature type="transmembrane region" description="Helical" evidence="11">
    <location>
        <begin position="12"/>
        <end position="37"/>
    </location>
</feature>
<evidence type="ECO:0000256" key="10">
    <source>
        <dbReference type="ARBA" id="ARBA00023136"/>
    </source>
</evidence>
<dbReference type="Gene3D" id="3.30.565.10">
    <property type="entry name" value="Histidine kinase-like ATPase, C-terminal domain"/>
    <property type="match status" value="1"/>
</dbReference>
<dbReference type="Pfam" id="PF00512">
    <property type="entry name" value="HisKA"/>
    <property type="match status" value="1"/>
</dbReference>
<comment type="subcellular location">
    <subcellularLocation>
        <location evidence="2">Membrane</location>
        <topology evidence="2">Multi-pass membrane protein</topology>
    </subcellularLocation>
</comment>
<dbReference type="PANTHER" id="PTHR45436">
    <property type="entry name" value="SENSOR HISTIDINE KINASE YKOH"/>
    <property type="match status" value="1"/>
</dbReference>
<keyword evidence="4" id="KW-0597">Phosphoprotein</keyword>
<dbReference type="GO" id="GO:0000155">
    <property type="term" value="F:phosphorelay sensor kinase activity"/>
    <property type="evidence" value="ECO:0007669"/>
    <property type="project" value="InterPro"/>
</dbReference>
<dbReference type="CDD" id="cd00075">
    <property type="entry name" value="HATPase"/>
    <property type="match status" value="1"/>
</dbReference>
<gene>
    <name evidence="13" type="ORF">GA0061100_1175</name>
</gene>
<organism evidence="13 14">
    <name type="scientific">Rhizobium hainanense</name>
    <dbReference type="NCBI Taxonomy" id="52131"/>
    <lineage>
        <taxon>Bacteria</taxon>
        <taxon>Pseudomonadati</taxon>
        <taxon>Pseudomonadota</taxon>
        <taxon>Alphaproteobacteria</taxon>
        <taxon>Hyphomicrobiales</taxon>
        <taxon>Rhizobiaceae</taxon>
        <taxon>Rhizobium/Agrobacterium group</taxon>
        <taxon>Rhizobium</taxon>
    </lineage>
</organism>
<keyword evidence="6 11" id="KW-0812">Transmembrane</keyword>
<evidence type="ECO:0000256" key="11">
    <source>
        <dbReference type="SAM" id="Phobius"/>
    </source>
</evidence>
<evidence type="ECO:0000259" key="12">
    <source>
        <dbReference type="PROSITE" id="PS50109"/>
    </source>
</evidence>
<sequence length="445" mass="48845">MKHPKSKSLKRRLIAQLLLFQVGVLLLFSVAFVAYLIQAGDGIVLSDPEFADVAGRAIERKPDGHLVLNETEELVKLRQRLTDFWFVARSDKGEIIQTGNVPAVYAVMAEHLDSITFGDIRDTKPPFSYLAVIRDVSGPAGDFTVLGKGDVFSMTYAILLLSNLLMVPILVLLVIITIVVIPWIVSRAFSRLSVVAKEAEAIDIDRRGYRLPEGGIPREVMPLVNAINGALQRLDEGHERHQRFILDAAHELRTPVAILQTRVETIAEGPIRNRLLSDAGRIAALAEQLLDLQRLDVTGKNFSSVDMVEICRNVAADMAPLAIAQGYELSLETGLDRLIIQGDAGALQRVVVNVVQNAIEHGGGKGNITIRIDRHAVIEVTDEGPGIPATERDRIFEPFHRLHPQEHGAGLGLNLVKEIMQRHGGHVVVSDNPQGGACFRLCFPS</sequence>
<evidence type="ECO:0000313" key="14">
    <source>
        <dbReference type="Proteomes" id="UP000186228"/>
    </source>
</evidence>
<evidence type="ECO:0000256" key="8">
    <source>
        <dbReference type="ARBA" id="ARBA00022989"/>
    </source>
</evidence>
<evidence type="ECO:0000256" key="7">
    <source>
        <dbReference type="ARBA" id="ARBA00022777"/>
    </source>
</evidence>
<evidence type="ECO:0000256" key="3">
    <source>
        <dbReference type="ARBA" id="ARBA00012438"/>
    </source>
</evidence>
<dbReference type="SUPFAM" id="SSF47384">
    <property type="entry name" value="Homodimeric domain of signal transducing histidine kinase"/>
    <property type="match status" value="1"/>
</dbReference>
<dbReference type="InterPro" id="IPR003661">
    <property type="entry name" value="HisK_dim/P_dom"/>
</dbReference>
<evidence type="ECO:0000256" key="9">
    <source>
        <dbReference type="ARBA" id="ARBA00023012"/>
    </source>
</evidence>
<keyword evidence="5" id="KW-0808">Transferase</keyword>
<dbReference type="SMART" id="SM00387">
    <property type="entry name" value="HATPase_c"/>
    <property type="match status" value="1"/>
</dbReference>
<dbReference type="STRING" id="52131.GA0061100_1175"/>
<dbReference type="InterPro" id="IPR036097">
    <property type="entry name" value="HisK_dim/P_sf"/>
</dbReference>
<dbReference type="InterPro" id="IPR004358">
    <property type="entry name" value="Sig_transdc_His_kin-like_C"/>
</dbReference>
<keyword evidence="14" id="KW-1185">Reference proteome</keyword>
<keyword evidence="8 11" id="KW-1133">Transmembrane helix</keyword>
<dbReference type="InterPro" id="IPR050428">
    <property type="entry name" value="TCS_sensor_his_kinase"/>
</dbReference>
<evidence type="ECO:0000256" key="6">
    <source>
        <dbReference type="ARBA" id="ARBA00022692"/>
    </source>
</evidence>
<keyword evidence="7 13" id="KW-0418">Kinase</keyword>